<proteinExistence type="predicted"/>
<evidence type="ECO:0000256" key="2">
    <source>
        <dbReference type="SAM" id="SignalP"/>
    </source>
</evidence>
<name>A0A1G4I6F0_TRYEQ</name>
<dbReference type="Proteomes" id="UP000195570">
    <property type="component" value="Unassembled WGS sequence"/>
</dbReference>
<keyword evidence="1" id="KW-0812">Transmembrane</keyword>
<feature type="chain" id="PRO_5009235237" description="Transmembrane protein" evidence="2">
    <location>
        <begin position="30"/>
        <end position="287"/>
    </location>
</feature>
<dbReference type="EMBL" id="CZPT02000739">
    <property type="protein sequence ID" value="SCU67405.1"/>
    <property type="molecule type" value="Genomic_DNA"/>
</dbReference>
<keyword evidence="2" id="KW-0732">Signal</keyword>
<feature type="signal peptide" evidence="2">
    <location>
        <begin position="1"/>
        <end position="29"/>
    </location>
</feature>
<evidence type="ECO:0000256" key="1">
    <source>
        <dbReference type="SAM" id="Phobius"/>
    </source>
</evidence>
<feature type="transmembrane region" description="Helical" evidence="1">
    <location>
        <begin position="191"/>
        <end position="210"/>
    </location>
</feature>
<organism evidence="3 4">
    <name type="scientific">Trypanosoma equiperdum</name>
    <dbReference type="NCBI Taxonomy" id="5694"/>
    <lineage>
        <taxon>Eukaryota</taxon>
        <taxon>Discoba</taxon>
        <taxon>Euglenozoa</taxon>
        <taxon>Kinetoplastea</taxon>
        <taxon>Metakinetoplastina</taxon>
        <taxon>Trypanosomatida</taxon>
        <taxon>Trypanosomatidae</taxon>
        <taxon>Trypanosoma</taxon>
    </lineage>
</organism>
<dbReference type="GeneID" id="92381325"/>
<dbReference type="VEuPathDB" id="TriTrypDB:TEOVI_000739100"/>
<sequence length="287" mass="32354">MMNASWRGWVVLSLFVTVVGVCSWRTVKASSVAAVSDRSVFYGKMKGNWSVFWLSGNQPQRTGFVLEVSSEEVLLRREVLQSVLSNAVMSVVSFFSIFTNEADQSVQCVPTEWSLTLPDSLRMKITVDGLRLSNCTDAKLIPLLQERGETKLGGLLREPQPLHIPADDSGCARAPFNLQGYWIEGMKSDRFLIVFLLAGKTSNCSAIFRINRAEGEDSESPVPLVIMLMVFAFLKFGYRFVMKGDSHKQRRSASRAFVPALTDQRRRELLQQKDEIIQKMMLEDGKR</sequence>
<keyword evidence="4" id="KW-1185">Reference proteome</keyword>
<accession>A0A1G4I6F0</accession>
<keyword evidence="1" id="KW-1133">Transmembrane helix</keyword>
<evidence type="ECO:0000313" key="3">
    <source>
        <dbReference type="EMBL" id="SCU67405.1"/>
    </source>
</evidence>
<reference evidence="3" key="1">
    <citation type="submission" date="2016-09" db="EMBL/GenBank/DDBJ databases">
        <authorList>
            <person name="Hebert L."/>
            <person name="Moumen B."/>
        </authorList>
    </citation>
    <scope>NUCLEOTIDE SEQUENCE [LARGE SCALE GENOMIC DNA]</scope>
    <source>
        <strain evidence="3">OVI</strain>
    </source>
</reference>
<evidence type="ECO:0000313" key="4">
    <source>
        <dbReference type="Proteomes" id="UP000195570"/>
    </source>
</evidence>
<feature type="transmembrane region" description="Helical" evidence="1">
    <location>
        <begin position="222"/>
        <end position="241"/>
    </location>
</feature>
<comment type="caution">
    <text evidence="3">The sequence shown here is derived from an EMBL/GenBank/DDBJ whole genome shotgun (WGS) entry which is preliminary data.</text>
</comment>
<keyword evidence="1" id="KW-0472">Membrane</keyword>
<gene>
    <name evidence="3" type="ORF">TEOVI_000739100</name>
</gene>
<evidence type="ECO:0008006" key="5">
    <source>
        <dbReference type="Google" id="ProtNLM"/>
    </source>
</evidence>
<protein>
    <recommendedName>
        <fullName evidence="5">Transmembrane protein</fullName>
    </recommendedName>
</protein>
<dbReference type="RefSeq" id="XP_067078725.1">
    <property type="nucleotide sequence ID" value="XM_067222624.1"/>
</dbReference>
<dbReference type="AlphaFoldDB" id="A0A1G4I6F0"/>